<dbReference type="SUPFAM" id="SSF55961">
    <property type="entry name" value="Bet v1-like"/>
    <property type="match status" value="1"/>
</dbReference>
<sequence>MASSEVHAGERDGELVAKSPMGTVRFTFVPENAFGVLDHDVTLPDGTVVHNPLRVLAHPDGAEVVFTLRQAALTTAELDRDAAMVEADLERLRSLLE</sequence>
<comment type="caution">
    <text evidence="1">The sequence shown here is derived from an EMBL/GenBank/DDBJ whole genome shotgun (WGS) entry which is preliminary data.</text>
</comment>
<dbReference type="EMBL" id="BAAANW010000030">
    <property type="protein sequence ID" value="GAA1576472.1"/>
    <property type="molecule type" value="Genomic_DNA"/>
</dbReference>
<proteinExistence type="predicted"/>
<name>A0ABP4PC99_9MICO</name>
<dbReference type="Gene3D" id="3.30.530.20">
    <property type="match status" value="1"/>
</dbReference>
<keyword evidence="2" id="KW-1185">Reference proteome</keyword>
<reference evidence="2" key="1">
    <citation type="journal article" date="2019" name="Int. J. Syst. Evol. Microbiol.">
        <title>The Global Catalogue of Microorganisms (GCM) 10K type strain sequencing project: providing services to taxonomists for standard genome sequencing and annotation.</title>
        <authorList>
            <consortium name="The Broad Institute Genomics Platform"/>
            <consortium name="The Broad Institute Genome Sequencing Center for Infectious Disease"/>
            <person name="Wu L."/>
            <person name="Ma J."/>
        </authorList>
    </citation>
    <scope>NUCLEOTIDE SEQUENCE [LARGE SCALE GENOMIC DNA]</scope>
    <source>
        <strain evidence="2">JCM 14589</strain>
    </source>
</reference>
<protein>
    <recommendedName>
        <fullName evidence="3">SRPBCC family protein</fullName>
    </recommendedName>
</protein>
<accession>A0ABP4PC99</accession>
<gene>
    <name evidence="1" type="ORF">GCM10009763_24660</name>
</gene>
<evidence type="ECO:0000313" key="2">
    <source>
        <dbReference type="Proteomes" id="UP001500350"/>
    </source>
</evidence>
<dbReference type="Proteomes" id="UP001500350">
    <property type="component" value="Unassembled WGS sequence"/>
</dbReference>
<dbReference type="InterPro" id="IPR023393">
    <property type="entry name" value="START-like_dom_sf"/>
</dbReference>
<evidence type="ECO:0000313" key="1">
    <source>
        <dbReference type="EMBL" id="GAA1576472.1"/>
    </source>
</evidence>
<evidence type="ECO:0008006" key="3">
    <source>
        <dbReference type="Google" id="ProtNLM"/>
    </source>
</evidence>
<organism evidence="1 2">
    <name type="scientific">Dermacoccus profundi</name>
    <dbReference type="NCBI Taxonomy" id="322602"/>
    <lineage>
        <taxon>Bacteria</taxon>
        <taxon>Bacillati</taxon>
        <taxon>Actinomycetota</taxon>
        <taxon>Actinomycetes</taxon>
        <taxon>Micrococcales</taxon>
        <taxon>Dermacoccaceae</taxon>
        <taxon>Dermacoccus</taxon>
    </lineage>
</organism>